<gene>
    <name evidence="3" type="ORF">SERLA73DRAFT_163582</name>
</gene>
<organism evidence="4">
    <name type="scientific">Serpula lacrymans var. lacrymans (strain S7.3)</name>
    <name type="common">Dry rot fungus</name>
    <dbReference type="NCBI Taxonomy" id="936435"/>
    <lineage>
        <taxon>Eukaryota</taxon>
        <taxon>Fungi</taxon>
        <taxon>Dikarya</taxon>
        <taxon>Basidiomycota</taxon>
        <taxon>Agaricomycotina</taxon>
        <taxon>Agaricomycetes</taxon>
        <taxon>Agaricomycetidae</taxon>
        <taxon>Boletales</taxon>
        <taxon>Coniophorineae</taxon>
        <taxon>Serpulaceae</taxon>
        <taxon>Serpula</taxon>
    </lineage>
</organism>
<sequence length="912" mass="99643">MFTDTQHSPSKGKAKDVPNSRWEAGWWEFYPLVERLQRSVVWTKSSTLITSHPVQPRLISRLFSSSKEYAIVTPEPVASSPSAYDPPKIITVSPDDIWLFAYFPGLECDGVGCLWKRGYQVDSWAIKESWSFPRGAGVIEASWVGSEREWIMTADDSITRLPSRGPLTPVSDPTLMIVTQEQRLQVYYLRDYGTNLKVLSCSLVRPDSANENQSAVPGETIPGTARVCVGAAIGQCYNGPDPNDDIEDPDFPLFDARNGMPRPPSPEWESSGEEAAIELCEVKLSFDGTIFSLKSKPLPSIHYSTRSVIQLTFICPPALKPQASNPSLQSPKKDGKSQENTSTESNVMYLVAGYLDFGKYTEPPQSEMVLHTLTHQMSPSVANPGQMTWLSKPTSRSFTPGVMSFFTPIITKTVPIKAIIYAGVLDTSGYIANTKPKPKSTPIGKVIVLKLPELSDDTEWESSAILSSVELAGSELPLSVTTSPNGTLLGSMSAVVPTQTSFHALPKRHSNPTLDPASHLPLKSLYTLPLVSALLARKSTADISFLLSNPSVKADLLAETLYGALSLFETSVPGGLTNSWMSEVIGTAVEIYRYLFFTETYRSRALRSSNSKDRQHFMELHQTALEACTVAACLAAFEDCQENDAYDLEAVWQLVSLSNWIVGLLERLLRECLTLDGSIEPSESNNDDGPNVPDVSSSDSHETALHTPILLHLAHPYLLSNLRNVLSHINAFRAFLGTLTARGETAQLASDVLFDLVDSSGVGLPELAAILSESLPALNSISTEDTRRALASCHPVPALIAPLRTLISKISSSSAINKPHLFIKASDLVDELSKLSKLSISGQNTKEKDIDVITKGLLLRHGSGITCLRCGGRSEVTSEVNAAGRISRRWRAWEKTWLARCICGGLWVTGMD</sequence>
<name>F8QEK3_SERL3</name>
<dbReference type="EMBL" id="GL945493">
    <property type="protein sequence ID" value="EGN93259.1"/>
    <property type="molecule type" value="Genomic_DNA"/>
</dbReference>
<feature type="compositionally biased region" description="Polar residues" evidence="1">
    <location>
        <begin position="681"/>
        <end position="698"/>
    </location>
</feature>
<dbReference type="STRING" id="936435.F8QEK3"/>
<evidence type="ECO:0000313" key="3">
    <source>
        <dbReference type="EMBL" id="EGN93259.1"/>
    </source>
</evidence>
<dbReference type="InterPro" id="IPR048339">
    <property type="entry name" value="Mediator_Med16_C"/>
</dbReference>
<dbReference type="eggNOG" id="ENOG502SC2T">
    <property type="taxonomic scope" value="Eukaryota"/>
</dbReference>
<dbReference type="OrthoDB" id="2535907at2759"/>
<proteinExistence type="predicted"/>
<accession>F8QEK3</accession>
<reference evidence="4" key="1">
    <citation type="journal article" date="2011" name="Science">
        <title>The plant cell wall-decomposing machinery underlies the functional diversity of forest fungi.</title>
        <authorList>
            <person name="Eastwood D.C."/>
            <person name="Floudas D."/>
            <person name="Binder M."/>
            <person name="Majcherczyk A."/>
            <person name="Schneider P."/>
            <person name="Aerts A."/>
            <person name="Asiegbu F.O."/>
            <person name="Baker S.E."/>
            <person name="Barry K."/>
            <person name="Bendiksby M."/>
            <person name="Blumentritt M."/>
            <person name="Coutinho P.M."/>
            <person name="Cullen D."/>
            <person name="de Vries R.P."/>
            <person name="Gathman A."/>
            <person name="Goodell B."/>
            <person name="Henrissat B."/>
            <person name="Ihrmark K."/>
            <person name="Kauserud H."/>
            <person name="Kohler A."/>
            <person name="LaButti K."/>
            <person name="Lapidus A."/>
            <person name="Lavin J.L."/>
            <person name="Lee Y.-H."/>
            <person name="Lindquist E."/>
            <person name="Lilly W."/>
            <person name="Lucas S."/>
            <person name="Morin E."/>
            <person name="Murat C."/>
            <person name="Oguiza J.A."/>
            <person name="Park J."/>
            <person name="Pisabarro A.G."/>
            <person name="Riley R."/>
            <person name="Rosling A."/>
            <person name="Salamov A."/>
            <person name="Schmidt O."/>
            <person name="Schmutz J."/>
            <person name="Skrede I."/>
            <person name="Stenlid J."/>
            <person name="Wiebenga A."/>
            <person name="Xie X."/>
            <person name="Kuees U."/>
            <person name="Hibbett D.S."/>
            <person name="Hoffmeister D."/>
            <person name="Hoegberg N."/>
            <person name="Martin F."/>
            <person name="Grigoriev I.V."/>
            <person name="Watkinson S.C."/>
        </authorList>
    </citation>
    <scope>NUCLEOTIDE SEQUENCE [LARGE SCALE GENOMIC DNA]</scope>
    <source>
        <strain evidence="4">strain S7.3</strain>
    </source>
</reference>
<feature type="domain" description="Mediator complex subunit 16 C-terminal" evidence="2">
    <location>
        <begin position="842"/>
        <end position="908"/>
    </location>
</feature>
<keyword evidence="4" id="KW-1185">Reference proteome</keyword>
<dbReference type="Pfam" id="PF20719">
    <property type="entry name" value="Med16_C"/>
    <property type="match status" value="1"/>
</dbReference>
<evidence type="ECO:0000313" key="4">
    <source>
        <dbReference type="Proteomes" id="UP000008063"/>
    </source>
</evidence>
<dbReference type="HOGENOM" id="CLU_016307_0_0_1"/>
<evidence type="ECO:0000256" key="1">
    <source>
        <dbReference type="SAM" id="MobiDB-lite"/>
    </source>
</evidence>
<feature type="region of interest" description="Disordered" evidence="1">
    <location>
        <begin position="322"/>
        <end position="342"/>
    </location>
</feature>
<dbReference type="Proteomes" id="UP000008063">
    <property type="component" value="Unassembled WGS sequence"/>
</dbReference>
<dbReference type="AlphaFoldDB" id="F8QEK3"/>
<dbReference type="OMA" id="GIGCLWK"/>
<protein>
    <recommendedName>
        <fullName evidence="2">Mediator complex subunit 16 C-terminal domain-containing protein</fullName>
    </recommendedName>
</protein>
<evidence type="ECO:0000259" key="2">
    <source>
        <dbReference type="Pfam" id="PF20719"/>
    </source>
</evidence>
<dbReference type="InParanoid" id="F8QEK3"/>
<feature type="region of interest" description="Disordered" evidence="1">
    <location>
        <begin position="679"/>
        <end position="700"/>
    </location>
</feature>